<dbReference type="Proteomes" id="UP001150581">
    <property type="component" value="Unassembled WGS sequence"/>
</dbReference>
<accession>A0ACC1IR74</accession>
<dbReference type="EMBL" id="JANBPG010000176">
    <property type="protein sequence ID" value="KAJ1899160.1"/>
    <property type="molecule type" value="Genomic_DNA"/>
</dbReference>
<evidence type="ECO:0000313" key="1">
    <source>
        <dbReference type="EMBL" id="KAJ1899160.1"/>
    </source>
</evidence>
<keyword evidence="2" id="KW-1185">Reference proteome</keyword>
<gene>
    <name evidence="1" type="ORF">LPJ66_002289</name>
</gene>
<evidence type="ECO:0000313" key="2">
    <source>
        <dbReference type="Proteomes" id="UP001150581"/>
    </source>
</evidence>
<name>A0ACC1IR74_9FUNG</name>
<sequence length="355" mass="40663">MSENRSKPDEPGLFLDESLLPSVHKPKQKREYRSIFWRYRTYTLVLILFCFATGFYVWSETITASVRQTLKTSPSSRPNKQHDRTDTPLPHPLPIIPMRPYKNTDVNLPIIPNYGPPMTAQLGFDHIYVIHHLGHPDKLVRMTELLQLLQITAEFVPVIPLAEHQVPTSMVQSAKSLVEWQTRHRIYRDMLESGYHSALILDDSVDMELNIKTIMRAIHRNLPQDWDMFFPGHCGAFERKQPKASPNTDSIRFANMPIGLHAHAVSRKGARRIVANLRSSPTSSEIINMAIMRLKERGILQMYSLDTPVFTLRLGDKDNRKNRLAGNKRLNMSAINHLDLWHGRRPQATGAGAAK</sequence>
<organism evidence="1 2">
    <name type="scientific">Kickxella alabastrina</name>
    <dbReference type="NCBI Taxonomy" id="61397"/>
    <lineage>
        <taxon>Eukaryota</taxon>
        <taxon>Fungi</taxon>
        <taxon>Fungi incertae sedis</taxon>
        <taxon>Zoopagomycota</taxon>
        <taxon>Kickxellomycotina</taxon>
        <taxon>Kickxellomycetes</taxon>
        <taxon>Kickxellales</taxon>
        <taxon>Kickxellaceae</taxon>
        <taxon>Kickxella</taxon>
    </lineage>
</organism>
<protein>
    <submittedName>
        <fullName evidence="1">Uncharacterized protein</fullName>
    </submittedName>
</protein>
<proteinExistence type="predicted"/>
<reference evidence="1" key="1">
    <citation type="submission" date="2022-07" db="EMBL/GenBank/DDBJ databases">
        <title>Phylogenomic reconstructions and comparative analyses of Kickxellomycotina fungi.</title>
        <authorList>
            <person name="Reynolds N.K."/>
            <person name="Stajich J.E."/>
            <person name="Barry K."/>
            <person name="Grigoriev I.V."/>
            <person name="Crous P."/>
            <person name="Smith M.E."/>
        </authorList>
    </citation>
    <scope>NUCLEOTIDE SEQUENCE</scope>
    <source>
        <strain evidence="1">Benny 63K</strain>
    </source>
</reference>
<comment type="caution">
    <text evidence="1">The sequence shown here is derived from an EMBL/GenBank/DDBJ whole genome shotgun (WGS) entry which is preliminary data.</text>
</comment>